<evidence type="ECO:0000313" key="3">
    <source>
        <dbReference type="Proteomes" id="UP001500064"/>
    </source>
</evidence>
<protein>
    <recommendedName>
        <fullName evidence="4">Secreted protein</fullName>
    </recommendedName>
</protein>
<feature type="signal peptide" evidence="1">
    <location>
        <begin position="1"/>
        <end position="20"/>
    </location>
</feature>
<evidence type="ECO:0008006" key="4">
    <source>
        <dbReference type="Google" id="ProtNLM"/>
    </source>
</evidence>
<evidence type="ECO:0000313" key="2">
    <source>
        <dbReference type="EMBL" id="GAA1634399.1"/>
    </source>
</evidence>
<dbReference type="RefSeq" id="WP_346105803.1">
    <property type="nucleotide sequence ID" value="NZ_BAAAMU010000021.1"/>
</dbReference>
<dbReference type="Proteomes" id="UP001500064">
    <property type="component" value="Unassembled WGS sequence"/>
</dbReference>
<dbReference type="EMBL" id="BAAAMU010000021">
    <property type="protein sequence ID" value="GAA1634399.1"/>
    <property type="molecule type" value="Genomic_DNA"/>
</dbReference>
<keyword evidence="3" id="KW-1185">Reference proteome</keyword>
<evidence type="ECO:0000256" key="1">
    <source>
        <dbReference type="SAM" id="SignalP"/>
    </source>
</evidence>
<reference evidence="3" key="1">
    <citation type="journal article" date="2019" name="Int. J. Syst. Evol. Microbiol.">
        <title>The Global Catalogue of Microorganisms (GCM) 10K type strain sequencing project: providing services to taxonomists for standard genome sequencing and annotation.</title>
        <authorList>
            <consortium name="The Broad Institute Genomics Platform"/>
            <consortium name="The Broad Institute Genome Sequencing Center for Infectious Disease"/>
            <person name="Wu L."/>
            <person name="Ma J."/>
        </authorList>
    </citation>
    <scope>NUCLEOTIDE SEQUENCE [LARGE SCALE GENOMIC DNA]</scope>
    <source>
        <strain evidence="3">JCM 13929</strain>
    </source>
</reference>
<name>A0ABP4R9Y1_9ACTN</name>
<gene>
    <name evidence="2" type="ORF">GCM10009733_034250</name>
</gene>
<feature type="chain" id="PRO_5047206167" description="Secreted protein" evidence="1">
    <location>
        <begin position="21"/>
        <end position="164"/>
    </location>
</feature>
<organism evidence="2 3">
    <name type="scientific">Nonomuraea maheshkhaliensis</name>
    <dbReference type="NCBI Taxonomy" id="419590"/>
    <lineage>
        <taxon>Bacteria</taxon>
        <taxon>Bacillati</taxon>
        <taxon>Actinomycetota</taxon>
        <taxon>Actinomycetes</taxon>
        <taxon>Streptosporangiales</taxon>
        <taxon>Streptosporangiaceae</taxon>
        <taxon>Nonomuraea</taxon>
    </lineage>
</organism>
<sequence>MRSITSVAAALALAAPPAAVPLTAPPAAATATATATSTDDNDDEPKWRKLTSFRISPEAPHQNDVLRVLLHCPVEANHAILGSTAFMLKGSWRRYREVGVGLTSRGFGRRAVIISRYAPPGDHVVRMKCVKVSIHKPSGLRKVKVLSRAALPLTVRHFHIGQYF</sequence>
<keyword evidence="1" id="KW-0732">Signal</keyword>
<accession>A0ABP4R9Y1</accession>
<comment type="caution">
    <text evidence="2">The sequence shown here is derived from an EMBL/GenBank/DDBJ whole genome shotgun (WGS) entry which is preliminary data.</text>
</comment>
<proteinExistence type="predicted"/>